<dbReference type="Pfam" id="PF13560">
    <property type="entry name" value="HTH_31"/>
    <property type="match status" value="1"/>
</dbReference>
<dbReference type="PROSITE" id="PS50943">
    <property type="entry name" value="HTH_CROC1"/>
    <property type="match status" value="1"/>
</dbReference>
<evidence type="ECO:0000313" key="3">
    <source>
        <dbReference type="Proteomes" id="UP000323380"/>
    </source>
</evidence>
<dbReference type="AlphaFoldDB" id="A0A5D0NX44"/>
<dbReference type="Proteomes" id="UP000323380">
    <property type="component" value="Unassembled WGS sequence"/>
</dbReference>
<dbReference type="InterPro" id="IPR010982">
    <property type="entry name" value="Lambda_DNA-bd_dom_sf"/>
</dbReference>
<sequence length="271" mass="30062">MPQRPKRLTPSSGPLDLFGSEVRRYRQLAELSLAQLADKIPFAASTIGEVERGETGCDRVFAEECDRVLDTREALAHLHDGLFDGRSAAFPKWFEDWPDVELQAEVLRIYEPIVVTGLLQTPSIAEILLYGDQAKVAGRLERQAILLREEPPPPRVVYVLPERVLRSRTGSAEVMREQLLHLADAVSPSVSVQVIPDGEPHPGNSGAFMIATLPSGEQAAYTEGEPHGIMRDSRSDLEKLNRRFTDISTYALPASMSVALIREIAEEAWKP</sequence>
<dbReference type="GO" id="GO:0003677">
    <property type="term" value="F:DNA binding"/>
    <property type="evidence" value="ECO:0007669"/>
    <property type="project" value="InterPro"/>
</dbReference>
<evidence type="ECO:0000313" key="2">
    <source>
        <dbReference type="EMBL" id="TYB49243.1"/>
    </source>
</evidence>
<dbReference type="STRING" id="1220554.GCA_001552135_04417"/>
<accession>A0A5D0NX44</accession>
<protein>
    <submittedName>
        <fullName evidence="2">Helix-turn-helix domain-containing protein</fullName>
    </submittedName>
</protein>
<dbReference type="InterPro" id="IPR043917">
    <property type="entry name" value="DUF5753"/>
</dbReference>
<keyword evidence="3" id="KW-1185">Reference proteome</keyword>
<dbReference type="EMBL" id="VSFG01000001">
    <property type="protein sequence ID" value="TYB49243.1"/>
    <property type="molecule type" value="Genomic_DNA"/>
</dbReference>
<dbReference type="CDD" id="cd00093">
    <property type="entry name" value="HTH_XRE"/>
    <property type="match status" value="1"/>
</dbReference>
<evidence type="ECO:0000259" key="1">
    <source>
        <dbReference type="PROSITE" id="PS50943"/>
    </source>
</evidence>
<proteinExistence type="predicted"/>
<dbReference type="Pfam" id="PF19054">
    <property type="entry name" value="DUF5753"/>
    <property type="match status" value="1"/>
</dbReference>
<dbReference type="Gene3D" id="1.10.260.40">
    <property type="entry name" value="lambda repressor-like DNA-binding domains"/>
    <property type="match status" value="1"/>
</dbReference>
<dbReference type="RefSeq" id="WP_067894159.1">
    <property type="nucleotide sequence ID" value="NZ_VSFG01000001.1"/>
</dbReference>
<name>A0A5D0NX44_9ACTN</name>
<reference evidence="2 3" key="1">
    <citation type="submission" date="2019-08" db="EMBL/GenBank/DDBJ databases">
        <title>Actinomadura sp. nov. CYP1-5 isolated from mountain soil.</title>
        <authorList>
            <person name="Songsumanus A."/>
            <person name="Kuncharoen N."/>
            <person name="Kudo T."/>
            <person name="Yuki M."/>
            <person name="Igarashi Y."/>
            <person name="Tanasupawat S."/>
        </authorList>
    </citation>
    <scope>NUCLEOTIDE SEQUENCE [LARGE SCALE GENOMIC DNA]</scope>
    <source>
        <strain evidence="2 3">JCM 14158</strain>
    </source>
</reference>
<gene>
    <name evidence="2" type="ORF">FXF69_09055</name>
</gene>
<comment type="caution">
    <text evidence="2">The sequence shown here is derived from an EMBL/GenBank/DDBJ whole genome shotgun (WGS) entry which is preliminary data.</text>
</comment>
<feature type="domain" description="HTH cro/C1-type" evidence="1">
    <location>
        <begin position="22"/>
        <end position="55"/>
    </location>
</feature>
<dbReference type="SUPFAM" id="SSF47413">
    <property type="entry name" value="lambda repressor-like DNA-binding domains"/>
    <property type="match status" value="1"/>
</dbReference>
<organism evidence="2 3">
    <name type="scientific">Actinomadura chibensis</name>
    <dbReference type="NCBI Taxonomy" id="392828"/>
    <lineage>
        <taxon>Bacteria</taxon>
        <taxon>Bacillati</taxon>
        <taxon>Actinomycetota</taxon>
        <taxon>Actinomycetes</taxon>
        <taxon>Streptosporangiales</taxon>
        <taxon>Thermomonosporaceae</taxon>
        <taxon>Actinomadura</taxon>
    </lineage>
</organism>
<dbReference type="InterPro" id="IPR001387">
    <property type="entry name" value="Cro/C1-type_HTH"/>
</dbReference>